<dbReference type="PANTHER" id="PTHR30336">
    <property type="entry name" value="INNER MEMBRANE PROTEIN, PROBABLE PERMEASE"/>
    <property type="match status" value="1"/>
</dbReference>
<feature type="transmembrane region" description="Helical" evidence="1">
    <location>
        <begin position="6"/>
        <end position="27"/>
    </location>
</feature>
<feature type="domain" description="DUF218" evidence="2">
    <location>
        <begin position="79"/>
        <end position="240"/>
    </location>
</feature>
<gene>
    <name evidence="3" type="ORF">B0187_04840</name>
</gene>
<dbReference type="Gene3D" id="3.40.50.620">
    <property type="entry name" value="HUPs"/>
    <property type="match status" value="1"/>
</dbReference>
<dbReference type="InterPro" id="IPR051599">
    <property type="entry name" value="Cell_Envelope_Assoc"/>
</dbReference>
<name>A0A1T0ATN6_9PAST</name>
<dbReference type="InterPro" id="IPR014729">
    <property type="entry name" value="Rossmann-like_a/b/a_fold"/>
</dbReference>
<reference evidence="3 4" key="1">
    <citation type="submission" date="2017-02" db="EMBL/GenBank/DDBJ databases">
        <title>Draft genome sequence of Haemophilus paracuniculus CCUG 43573 type strain.</title>
        <authorList>
            <person name="Engstrom-Jakobsson H."/>
            <person name="Salva-Serra F."/>
            <person name="Thorell K."/>
            <person name="Gonzales-Siles L."/>
            <person name="Karlsson R."/>
            <person name="Boulund F."/>
            <person name="Engstrand L."/>
            <person name="Kristiansson E."/>
            <person name="Moore E."/>
        </authorList>
    </citation>
    <scope>NUCLEOTIDE SEQUENCE [LARGE SCALE GENOMIC DNA]</scope>
    <source>
        <strain evidence="3 4">CCUG 43573</strain>
    </source>
</reference>
<dbReference type="InterPro" id="IPR003848">
    <property type="entry name" value="DUF218"/>
</dbReference>
<feature type="transmembrane region" description="Helical" evidence="1">
    <location>
        <begin position="39"/>
        <end position="57"/>
    </location>
</feature>
<proteinExistence type="predicted"/>
<evidence type="ECO:0000313" key="3">
    <source>
        <dbReference type="EMBL" id="OOR99422.1"/>
    </source>
</evidence>
<dbReference type="GO" id="GO:0005886">
    <property type="term" value="C:plasma membrane"/>
    <property type="evidence" value="ECO:0007669"/>
    <property type="project" value="TreeGrafter"/>
</dbReference>
<accession>A0A1T0ATN6</accession>
<evidence type="ECO:0000256" key="1">
    <source>
        <dbReference type="SAM" id="Phobius"/>
    </source>
</evidence>
<organism evidence="3 4">
    <name type="scientific">Haemophilus paracuniculus</name>
    <dbReference type="NCBI Taxonomy" id="734"/>
    <lineage>
        <taxon>Bacteria</taxon>
        <taxon>Pseudomonadati</taxon>
        <taxon>Pseudomonadota</taxon>
        <taxon>Gammaproteobacteria</taxon>
        <taxon>Pasteurellales</taxon>
        <taxon>Pasteurellaceae</taxon>
        <taxon>Haemophilus</taxon>
    </lineage>
</organism>
<dbReference type="RefSeq" id="WP_078236739.1">
    <property type="nucleotide sequence ID" value="NZ_MUYA01000006.1"/>
</dbReference>
<dbReference type="STRING" id="734.B0187_04840"/>
<dbReference type="Proteomes" id="UP000190867">
    <property type="component" value="Unassembled WGS sequence"/>
</dbReference>
<dbReference type="AlphaFoldDB" id="A0A1T0ATN6"/>
<evidence type="ECO:0000259" key="2">
    <source>
        <dbReference type="Pfam" id="PF02698"/>
    </source>
</evidence>
<dbReference type="PANTHER" id="PTHR30336:SF4">
    <property type="entry name" value="ENVELOPE BIOGENESIS FACTOR ELYC"/>
    <property type="match status" value="1"/>
</dbReference>
<keyword evidence="1" id="KW-1133">Transmembrane helix</keyword>
<comment type="caution">
    <text evidence="3">The sequence shown here is derived from an EMBL/GenBank/DDBJ whole genome shotgun (WGS) entry which is preliminary data.</text>
</comment>
<dbReference type="OrthoDB" id="9809813at2"/>
<dbReference type="Pfam" id="PF02698">
    <property type="entry name" value="DUF218"/>
    <property type="match status" value="1"/>
</dbReference>
<dbReference type="GO" id="GO:0043164">
    <property type="term" value="P:Gram-negative-bacterium-type cell wall biogenesis"/>
    <property type="evidence" value="ECO:0007669"/>
    <property type="project" value="TreeGrafter"/>
</dbReference>
<keyword evidence="1" id="KW-0812">Transmembrane</keyword>
<dbReference type="EMBL" id="MUYA01000006">
    <property type="protein sequence ID" value="OOR99422.1"/>
    <property type="molecule type" value="Genomic_DNA"/>
</dbReference>
<sequence>MLVFTKFLTAIVLPPFNSLILWLLSWIFRGLNYRKLSRVCAVLGFGLLYLFSTPIVSQKLVQAVSLTPNFTLADYRQAQAIVVLGGGVRESLELFDRYAVAPTPLERLRYGAFLHQQTNLPLLLTGGSPEDRVPEAELMAKELKMFFNLSPQWVENCSNTTKENAIYSAEILQPLGIKKIVVVTNQWHLKRAKMLFEQQGFEVLGAAVGSQTALEFGGLAFIPQALALQNSSTALKEWLGYWKERLLG</sequence>
<dbReference type="GO" id="GO:0000270">
    <property type="term" value="P:peptidoglycan metabolic process"/>
    <property type="evidence" value="ECO:0007669"/>
    <property type="project" value="TreeGrafter"/>
</dbReference>
<protein>
    <recommendedName>
        <fullName evidence="2">DUF218 domain-containing protein</fullName>
    </recommendedName>
</protein>
<keyword evidence="4" id="KW-1185">Reference proteome</keyword>
<evidence type="ECO:0000313" key="4">
    <source>
        <dbReference type="Proteomes" id="UP000190867"/>
    </source>
</evidence>
<keyword evidence="1" id="KW-0472">Membrane</keyword>
<dbReference type="CDD" id="cd06259">
    <property type="entry name" value="YdcF-like"/>
    <property type="match status" value="1"/>
</dbReference>